<name>A0ABS1KNA6_9BACT</name>
<sequence length="391" mass="43701">MPRIAVKSSAFLPTLFILWLGIHVILFVHYGFRDLVDSGRYQTKAAFLASQGNWQEQGDLFYSVYIGLTALFGKFFNSSLPILIFQSLLSGLAVVSIYRAATKTFNDDLAGFLAGVIFLLWIDNLQWNLVVMTESLACSLMCFTVYAWVHFEKRAKDYLLLALLVALNVLTRPTGMLALAGTIVFIASQQNNERRRVPIIIQSAGILILVGISLAGANAIFSLWDFTEQLSRGNIVTYMDTLQGTPLYVQSLHVNPSTIVPPPQGEGSLLKLLIFITSNPAYILQAGVWKIMYLLVAVRPYYSWIHNGVTLCWMMMVYGLFVRGVKCSGNVAVKRGVYTVIIVNIALIFITTIDWDNRFYVPMEPGIVLFAGGGAATLYRRWKNKMETPAY</sequence>
<feature type="transmembrane region" description="Helical" evidence="8">
    <location>
        <begin position="105"/>
        <end position="122"/>
    </location>
</feature>
<keyword evidence="5 8" id="KW-0812">Transmembrane</keyword>
<keyword evidence="11" id="KW-1185">Reference proteome</keyword>
<feature type="transmembrane region" description="Helical" evidence="8">
    <location>
        <begin position="359"/>
        <end position="379"/>
    </location>
</feature>
<evidence type="ECO:0000256" key="5">
    <source>
        <dbReference type="ARBA" id="ARBA00022692"/>
    </source>
</evidence>
<feature type="transmembrane region" description="Helical" evidence="8">
    <location>
        <begin position="128"/>
        <end position="149"/>
    </location>
</feature>
<evidence type="ECO:0000256" key="4">
    <source>
        <dbReference type="ARBA" id="ARBA00022679"/>
    </source>
</evidence>
<feature type="transmembrane region" description="Helical" evidence="8">
    <location>
        <begin position="304"/>
        <end position="324"/>
    </location>
</feature>
<evidence type="ECO:0000256" key="2">
    <source>
        <dbReference type="ARBA" id="ARBA00022475"/>
    </source>
</evidence>
<dbReference type="InterPro" id="IPR050297">
    <property type="entry name" value="LipidA_mod_glycosyltrf_83"/>
</dbReference>
<feature type="domain" description="Glycosyltransferase RgtA/B/C/D-like" evidence="9">
    <location>
        <begin position="69"/>
        <end position="213"/>
    </location>
</feature>
<keyword evidence="6 8" id="KW-1133">Transmembrane helix</keyword>
<dbReference type="InterPro" id="IPR038731">
    <property type="entry name" value="RgtA/B/C-like"/>
</dbReference>
<organism evidence="10 11">
    <name type="scientific">Chryseolinea lacunae</name>
    <dbReference type="NCBI Taxonomy" id="2801331"/>
    <lineage>
        <taxon>Bacteria</taxon>
        <taxon>Pseudomonadati</taxon>
        <taxon>Bacteroidota</taxon>
        <taxon>Cytophagia</taxon>
        <taxon>Cytophagales</taxon>
        <taxon>Fulvivirgaceae</taxon>
        <taxon>Chryseolinea</taxon>
    </lineage>
</organism>
<accession>A0ABS1KNA6</accession>
<evidence type="ECO:0000259" key="9">
    <source>
        <dbReference type="Pfam" id="PF13231"/>
    </source>
</evidence>
<dbReference type="Proteomes" id="UP000613030">
    <property type="component" value="Unassembled WGS sequence"/>
</dbReference>
<dbReference type="Pfam" id="PF13231">
    <property type="entry name" value="PMT_2"/>
    <property type="match status" value="1"/>
</dbReference>
<comment type="caution">
    <text evidence="10">The sequence shown here is derived from an EMBL/GenBank/DDBJ whole genome shotgun (WGS) entry which is preliminary data.</text>
</comment>
<dbReference type="RefSeq" id="WP_202008293.1">
    <property type="nucleotide sequence ID" value="NZ_JAERRB010000002.1"/>
</dbReference>
<feature type="transmembrane region" description="Helical" evidence="8">
    <location>
        <begin position="161"/>
        <end position="187"/>
    </location>
</feature>
<feature type="transmembrane region" description="Helical" evidence="8">
    <location>
        <begin position="336"/>
        <end position="353"/>
    </location>
</feature>
<evidence type="ECO:0000256" key="1">
    <source>
        <dbReference type="ARBA" id="ARBA00004651"/>
    </source>
</evidence>
<protein>
    <submittedName>
        <fullName evidence="10">Glycosyltransferase family 39 protein</fullName>
    </submittedName>
</protein>
<proteinExistence type="predicted"/>
<evidence type="ECO:0000256" key="6">
    <source>
        <dbReference type="ARBA" id="ARBA00022989"/>
    </source>
</evidence>
<keyword evidence="4" id="KW-0808">Transferase</keyword>
<evidence type="ECO:0000256" key="7">
    <source>
        <dbReference type="ARBA" id="ARBA00023136"/>
    </source>
</evidence>
<feature type="transmembrane region" description="Helical" evidence="8">
    <location>
        <begin position="12"/>
        <end position="32"/>
    </location>
</feature>
<dbReference type="PANTHER" id="PTHR33908:SF11">
    <property type="entry name" value="MEMBRANE PROTEIN"/>
    <property type="match status" value="1"/>
</dbReference>
<evidence type="ECO:0000313" key="10">
    <source>
        <dbReference type="EMBL" id="MBL0740921.1"/>
    </source>
</evidence>
<keyword evidence="2" id="KW-1003">Cell membrane</keyword>
<feature type="transmembrane region" description="Helical" evidence="8">
    <location>
        <begin position="199"/>
        <end position="224"/>
    </location>
</feature>
<comment type="subcellular location">
    <subcellularLocation>
        <location evidence="1">Cell membrane</location>
        <topology evidence="1">Multi-pass membrane protein</topology>
    </subcellularLocation>
</comment>
<reference evidence="10 11" key="1">
    <citation type="submission" date="2021-01" db="EMBL/GenBank/DDBJ databases">
        <title>Chryseolinea sp. Jin1 Genome sequencing and assembly.</title>
        <authorList>
            <person name="Kim I."/>
        </authorList>
    </citation>
    <scope>NUCLEOTIDE SEQUENCE [LARGE SCALE GENOMIC DNA]</scope>
    <source>
        <strain evidence="10 11">Jin1</strain>
    </source>
</reference>
<evidence type="ECO:0000313" key="11">
    <source>
        <dbReference type="Proteomes" id="UP000613030"/>
    </source>
</evidence>
<keyword evidence="3" id="KW-0328">Glycosyltransferase</keyword>
<evidence type="ECO:0000256" key="3">
    <source>
        <dbReference type="ARBA" id="ARBA00022676"/>
    </source>
</evidence>
<evidence type="ECO:0000256" key="8">
    <source>
        <dbReference type="SAM" id="Phobius"/>
    </source>
</evidence>
<keyword evidence="7 8" id="KW-0472">Membrane</keyword>
<dbReference type="EMBL" id="JAERRB010000002">
    <property type="protein sequence ID" value="MBL0740921.1"/>
    <property type="molecule type" value="Genomic_DNA"/>
</dbReference>
<dbReference type="PANTHER" id="PTHR33908">
    <property type="entry name" value="MANNOSYLTRANSFERASE YKCB-RELATED"/>
    <property type="match status" value="1"/>
</dbReference>
<gene>
    <name evidence="10" type="ORF">JI741_06800</name>
</gene>